<sequence length="452" mass="48852">MVQDRLRIGLISEHASPLAHAGSVDAGGQNIYVSQVARALAAMGHQVDVLTRRDDPALPAVVDVRPGMRVIHIDAGPPEFVPKEDLLQHMPAFTRAARHLMQRSVGYDLIHANFFMSGWVGLALRHIFEVPLVMTFHALGLVRREHQGSADTFPEARIGIERRIVQGADCLIAECPQDRDDLLRLYGARPEGIRTVPCGVDLATFGPRDRLQARRRLGLADDEFVVLQLGRLVPRKGIDNVIRAVGLMDPALKPRLLVVGGESVEPDEARTPEIARLRALARRCGVEERVTFTGRRDVAELPEYYAAADVFVTTPAYEPFGITPLEAMACGTPVVGSAVGGIQYSVVDGVTGYLVPPQDPAALADRLAWLQANPALRLALGRAGVARVRSHFTWDRVARELAAVYQAVVAAEAALVPRSAALHRAAHTRPSGTGKPVQQAVVMAAVPRGVGA</sequence>
<evidence type="ECO:0000259" key="1">
    <source>
        <dbReference type="Pfam" id="PF00534"/>
    </source>
</evidence>
<feature type="domain" description="Glycosyltransferase subfamily 4-like N-terminal" evidence="2">
    <location>
        <begin position="27"/>
        <end position="203"/>
    </location>
</feature>
<reference evidence="3" key="1">
    <citation type="submission" date="2022-05" db="EMBL/GenBank/DDBJ databases">
        <title>An RpoN-dependent PEP-CTERM gene is involved in floc formation of an Aquincola tertiaricarbonis strain.</title>
        <authorList>
            <person name="Qiu D."/>
            <person name="Xia M."/>
        </authorList>
    </citation>
    <scope>NUCLEOTIDE SEQUENCE</scope>
    <source>
        <strain evidence="3">RN12</strain>
    </source>
</reference>
<evidence type="ECO:0000313" key="3">
    <source>
        <dbReference type="EMBL" id="URI05964.1"/>
    </source>
</evidence>
<dbReference type="InterPro" id="IPR050194">
    <property type="entry name" value="Glycosyltransferase_grp1"/>
</dbReference>
<dbReference type="PANTHER" id="PTHR45947:SF3">
    <property type="entry name" value="SULFOQUINOVOSYL TRANSFERASE SQD2"/>
    <property type="match status" value="1"/>
</dbReference>
<dbReference type="Pfam" id="PF00534">
    <property type="entry name" value="Glycos_transf_1"/>
    <property type="match status" value="1"/>
</dbReference>
<gene>
    <name evidence="3" type="ORF">MW290_08430</name>
</gene>
<dbReference type="SUPFAM" id="SSF53756">
    <property type="entry name" value="UDP-Glycosyltransferase/glycogen phosphorylase"/>
    <property type="match status" value="1"/>
</dbReference>
<evidence type="ECO:0000313" key="4">
    <source>
        <dbReference type="Proteomes" id="UP001056201"/>
    </source>
</evidence>
<evidence type="ECO:0000259" key="2">
    <source>
        <dbReference type="Pfam" id="PF13439"/>
    </source>
</evidence>
<dbReference type="Proteomes" id="UP001056201">
    <property type="component" value="Chromosome 1"/>
</dbReference>
<dbReference type="Pfam" id="PF13439">
    <property type="entry name" value="Glyco_transf_4"/>
    <property type="match status" value="1"/>
</dbReference>
<proteinExistence type="predicted"/>
<dbReference type="EMBL" id="CP097635">
    <property type="protein sequence ID" value="URI05964.1"/>
    <property type="molecule type" value="Genomic_DNA"/>
</dbReference>
<dbReference type="PANTHER" id="PTHR45947">
    <property type="entry name" value="SULFOQUINOVOSYL TRANSFERASE SQD2"/>
    <property type="match status" value="1"/>
</dbReference>
<name>A0ABY4S0K2_AQUTE</name>
<feature type="domain" description="Glycosyl transferase family 1" evidence="1">
    <location>
        <begin position="212"/>
        <end position="384"/>
    </location>
</feature>
<dbReference type="InterPro" id="IPR001296">
    <property type="entry name" value="Glyco_trans_1"/>
</dbReference>
<accession>A0ABY4S0K2</accession>
<dbReference type="InterPro" id="IPR028098">
    <property type="entry name" value="Glyco_trans_4-like_N"/>
</dbReference>
<organism evidence="3 4">
    <name type="scientific">Aquincola tertiaricarbonis</name>
    <dbReference type="NCBI Taxonomy" id="391953"/>
    <lineage>
        <taxon>Bacteria</taxon>
        <taxon>Pseudomonadati</taxon>
        <taxon>Pseudomonadota</taxon>
        <taxon>Betaproteobacteria</taxon>
        <taxon>Burkholderiales</taxon>
        <taxon>Sphaerotilaceae</taxon>
        <taxon>Aquincola</taxon>
    </lineage>
</organism>
<keyword evidence="4" id="KW-1185">Reference proteome</keyword>
<dbReference type="CDD" id="cd03800">
    <property type="entry name" value="GT4_sucrose_synthase"/>
    <property type="match status" value="1"/>
</dbReference>
<dbReference type="Gene3D" id="3.40.50.2000">
    <property type="entry name" value="Glycogen Phosphorylase B"/>
    <property type="match status" value="2"/>
</dbReference>
<dbReference type="RefSeq" id="WP_250194229.1">
    <property type="nucleotide sequence ID" value="NZ_CP097635.1"/>
</dbReference>
<protein>
    <submittedName>
        <fullName evidence="3">Glycosyltransferase family 1 protein</fullName>
    </submittedName>
</protein>